<dbReference type="Pfam" id="PF03607">
    <property type="entry name" value="DCX"/>
    <property type="match status" value="2"/>
</dbReference>
<name>A0A422PXI9_9TRYP</name>
<feature type="compositionally biased region" description="Polar residues" evidence="1">
    <location>
        <begin position="259"/>
        <end position="272"/>
    </location>
</feature>
<gene>
    <name evidence="3" type="ORF">Tco025E_03137</name>
</gene>
<accession>A0A422PXI9</accession>
<sequence length="399" mass="43252">MDLSIGLVKEVLPERQRREVSAKERLGSPIQFDAATAAPVMGRGEQDNLLKTPRVDSMAYKSAKRRKSPLASSTKDNGIPTNCPTGYRARFSLSDKATGIPRFDSIRCRVAGALPQQTGLQFTSIVLQKDIDTLQAVLSRITDELNWNLLGYTAKRVFTIDGIEIKRVDAIRSGMSYVVTPGHVYCPEPAIKSKLKSTAPTTSATTSTTKRTLGVEKIVRPTATPATAGAVVVHTSNLESQHAPATAAISSAPPAQPSKTSPSPSGQLTRQRVSGKGIVKPISVRVFSNGEYGDARYDPLPFRTVTLRPIHKTMRAIVNTIERELEWHSLGKKVEKLYDATGGEITSIEDLVDGQAIVVSTGDRFVIPHPTSVLHQDVVKLLANSNGKLPFPGVRQQRA</sequence>
<comment type="caution">
    <text evidence="3">The sequence shown here is derived from an EMBL/GenBank/DDBJ whole genome shotgun (WGS) entry which is preliminary data.</text>
</comment>
<dbReference type="GO" id="GO:0035556">
    <property type="term" value="P:intracellular signal transduction"/>
    <property type="evidence" value="ECO:0007669"/>
    <property type="project" value="InterPro"/>
</dbReference>
<organism evidence="3 4">
    <name type="scientific">Trypanosoma conorhini</name>
    <dbReference type="NCBI Taxonomy" id="83891"/>
    <lineage>
        <taxon>Eukaryota</taxon>
        <taxon>Discoba</taxon>
        <taxon>Euglenozoa</taxon>
        <taxon>Kinetoplastea</taxon>
        <taxon>Metakinetoplastina</taxon>
        <taxon>Trypanosomatida</taxon>
        <taxon>Trypanosomatidae</taxon>
        <taxon>Trypanosoma</taxon>
    </lineage>
</organism>
<feature type="region of interest" description="Disordered" evidence="1">
    <location>
        <begin position="242"/>
        <end position="274"/>
    </location>
</feature>
<dbReference type="SUPFAM" id="SSF89837">
    <property type="entry name" value="Doublecortin (DC)"/>
    <property type="match status" value="2"/>
</dbReference>
<evidence type="ECO:0000259" key="2">
    <source>
        <dbReference type="PROSITE" id="PS50309"/>
    </source>
</evidence>
<dbReference type="GeneID" id="40316748"/>
<protein>
    <recommendedName>
        <fullName evidence="2">Doublecortin domain-containing protein</fullName>
    </recommendedName>
</protein>
<dbReference type="Gene3D" id="3.10.20.230">
    <property type="entry name" value="Doublecortin domain"/>
    <property type="match status" value="2"/>
</dbReference>
<dbReference type="InterPro" id="IPR003533">
    <property type="entry name" value="Doublecortin_dom"/>
</dbReference>
<reference evidence="3 4" key="1">
    <citation type="journal article" date="2018" name="BMC Genomics">
        <title>Genomic comparison of Trypanosoma conorhini and Trypanosoma rangeli to Trypanosoma cruzi strains of high and low virulence.</title>
        <authorList>
            <person name="Bradwell K.R."/>
            <person name="Koparde V.N."/>
            <person name="Matveyev A.V."/>
            <person name="Serrano M.G."/>
            <person name="Alves J.M."/>
            <person name="Parikh H."/>
            <person name="Huang B."/>
            <person name="Lee V."/>
            <person name="Espinosa-Alvarez O."/>
            <person name="Ortiz P.A."/>
            <person name="Costa-Martins A.G."/>
            <person name="Teixeira M.M."/>
            <person name="Buck G.A."/>
        </authorList>
    </citation>
    <scope>NUCLEOTIDE SEQUENCE [LARGE SCALE GENOMIC DNA]</scope>
    <source>
        <strain evidence="3 4">025E</strain>
    </source>
</reference>
<dbReference type="RefSeq" id="XP_029229850.1">
    <property type="nucleotide sequence ID" value="XM_029370059.1"/>
</dbReference>
<feature type="compositionally biased region" description="Polar residues" evidence="1">
    <location>
        <begin position="70"/>
        <end position="81"/>
    </location>
</feature>
<keyword evidence="4" id="KW-1185">Reference proteome</keyword>
<evidence type="ECO:0000256" key="1">
    <source>
        <dbReference type="SAM" id="MobiDB-lite"/>
    </source>
</evidence>
<feature type="domain" description="Doublecortin" evidence="2">
    <location>
        <begin position="282"/>
        <end position="365"/>
    </location>
</feature>
<evidence type="ECO:0000313" key="3">
    <source>
        <dbReference type="EMBL" id="RNF22465.1"/>
    </source>
</evidence>
<dbReference type="OrthoDB" id="277311at2759"/>
<feature type="region of interest" description="Disordered" evidence="1">
    <location>
        <begin position="61"/>
        <end position="81"/>
    </location>
</feature>
<dbReference type="AlphaFoldDB" id="A0A422PXI9"/>
<evidence type="ECO:0000313" key="4">
    <source>
        <dbReference type="Proteomes" id="UP000284403"/>
    </source>
</evidence>
<dbReference type="InterPro" id="IPR036572">
    <property type="entry name" value="Doublecortin_dom_sf"/>
</dbReference>
<dbReference type="EMBL" id="MKKU01000137">
    <property type="protein sequence ID" value="RNF22465.1"/>
    <property type="molecule type" value="Genomic_DNA"/>
</dbReference>
<dbReference type="Proteomes" id="UP000284403">
    <property type="component" value="Unassembled WGS sequence"/>
</dbReference>
<dbReference type="PROSITE" id="PS50309">
    <property type="entry name" value="DC"/>
    <property type="match status" value="1"/>
</dbReference>
<proteinExistence type="predicted"/>
<feature type="compositionally biased region" description="Low complexity" evidence="1">
    <location>
        <begin position="243"/>
        <end position="253"/>
    </location>
</feature>